<comment type="pathway">
    <text evidence="11">Antibiotic biosynthesis; erythromycin biosynthesis.</text>
</comment>
<dbReference type="CDD" id="cd00833">
    <property type="entry name" value="PKS"/>
    <property type="match status" value="1"/>
</dbReference>
<dbReference type="Pfam" id="PF08659">
    <property type="entry name" value="KR"/>
    <property type="match status" value="1"/>
</dbReference>
<evidence type="ECO:0000256" key="12">
    <source>
        <dbReference type="ARBA" id="ARBA00063272"/>
    </source>
</evidence>
<keyword evidence="19" id="KW-1185">Reference proteome</keyword>
<dbReference type="Pfam" id="PF08990">
    <property type="entry name" value="Docking"/>
    <property type="match status" value="1"/>
</dbReference>
<dbReference type="InterPro" id="IPR002364">
    <property type="entry name" value="Quin_OxRdtase/zeta-crystal_CS"/>
</dbReference>
<dbReference type="SUPFAM" id="SSF47336">
    <property type="entry name" value="ACP-like"/>
    <property type="match status" value="1"/>
</dbReference>
<comment type="caution">
    <text evidence="18">The sequence shown here is derived from an EMBL/GenBank/DDBJ whole genome shotgun (WGS) entry which is preliminary data.</text>
</comment>
<dbReference type="FunFam" id="1.10.1200.10:FF:000007">
    <property type="entry name" value="Probable polyketide synthase pks17"/>
    <property type="match status" value="1"/>
</dbReference>
<evidence type="ECO:0000256" key="13">
    <source>
        <dbReference type="ARBA" id="ARBA00066981"/>
    </source>
</evidence>
<feature type="domain" description="PKS/mFAS DH" evidence="17">
    <location>
        <begin position="930"/>
        <end position="1202"/>
    </location>
</feature>
<dbReference type="FunFam" id="3.40.47.10:FF:000019">
    <property type="entry name" value="Polyketide synthase type I"/>
    <property type="match status" value="1"/>
</dbReference>
<dbReference type="FunFam" id="3.40.50.720:FF:000209">
    <property type="entry name" value="Polyketide synthase Pks12"/>
    <property type="match status" value="1"/>
</dbReference>
<dbReference type="PROSITE" id="PS52019">
    <property type="entry name" value="PKS_MFAS_DH"/>
    <property type="match status" value="1"/>
</dbReference>
<dbReference type="PANTHER" id="PTHR43775">
    <property type="entry name" value="FATTY ACID SYNTHASE"/>
    <property type="match status" value="1"/>
</dbReference>
<dbReference type="RefSeq" id="WP_133901402.1">
    <property type="nucleotide sequence ID" value="NZ_SOCP01000002.1"/>
</dbReference>
<dbReference type="InterPro" id="IPR014030">
    <property type="entry name" value="Ketoacyl_synth_N"/>
</dbReference>
<dbReference type="InterPro" id="IPR050091">
    <property type="entry name" value="PKS_NRPS_Biosynth_Enz"/>
</dbReference>
<evidence type="ECO:0000256" key="10">
    <source>
        <dbReference type="ARBA" id="ARBA00060158"/>
    </source>
</evidence>
<dbReference type="PANTHER" id="PTHR43775:SF51">
    <property type="entry name" value="INACTIVE PHENOLPHTHIOCEROL SYNTHESIS POLYKETIDE SYNTHASE TYPE I PKS1-RELATED"/>
    <property type="match status" value="1"/>
</dbReference>
<evidence type="ECO:0000256" key="7">
    <source>
        <dbReference type="ARBA" id="ARBA00023268"/>
    </source>
</evidence>
<dbReference type="InterPro" id="IPR014031">
    <property type="entry name" value="Ketoacyl_synth_C"/>
</dbReference>
<dbReference type="InterPro" id="IPR013154">
    <property type="entry name" value="ADH-like_N"/>
</dbReference>
<dbReference type="Pfam" id="PF16197">
    <property type="entry name" value="KAsynt_C_assoc"/>
    <property type="match status" value="1"/>
</dbReference>
<dbReference type="InterPro" id="IPR001227">
    <property type="entry name" value="Ac_transferase_dom_sf"/>
</dbReference>
<dbReference type="InterPro" id="IPR057326">
    <property type="entry name" value="KR_dom"/>
</dbReference>
<dbReference type="Gene3D" id="3.40.50.11460">
    <property type="match status" value="1"/>
</dbReference>
<dbReference type="Proteomes" id="UP000294927">
    <property type="component" value="Unassembled WGS sequence"/>
</dbReference>
<proteinExistence type="predicted"/>
<dbReference type="InterPro" id="IPR049900">
    <property type="entry name" value="PKS_mFAS_DH"/>
</dbReference>
<dbReference type="Pfam" id="PF00550">
    <property type="entry name" value="PP-binding"/>
    <property type="match status" value="1"/>
</dbReference>
<evidence type="ECO:0000256" key="11">
    <source>
        <dbReference type="ARBA" id="ARBA00060622"/>
    </source>
</evidence>
<dbReference type="Gene3D" id="3.10.129.110">
    <property type="entry name" value="Polyketide synthase dehydratase"/>
    <property type="match status" value="1"/>
</dbReference>
<dbReference type="GO" id="GO:0008270">
    <property type="term" value="F:zinc ion binding"/>
    <property type="evidence" value="ECO:0007669"/>
    <property type="project" value="InterPro"/>
</dbReference>
<dbReference type="SMART" id="SM00829">
    <property type="entry name" value="PKS_ER"/>
    <property type="match status" value="1"/>
</dbReference>
<dbReference type="GO" id="GO:0031177">
    <property type="term" value="F:phosphopantetheine binding"/>
    <property type="evidence" value="ECO:0007669"/>
    <property type="project" value="InterPro"/>
</dbReference>
<dbReference type="Gene3D" id="3.30.70.3290">
    <property type="match status" value="1"/>
</dbReference>
<comment type="function">
    <text evidence="10">Involved in the biosynthesis of antibiotic erythromycin via the biosynthesis of its aglycone precursor, 6-deoxyerythronolide B (6-dEB).</text>
</comment>
<feature type="active site" description="Proton acceptor; for dehydratase activity" evidence="14">
    <location>
        <position position="962"/>
    </location>
</feature>
<dbReference type="EMBL" id="SOCP01000002">
    <property type="protein sequence ID" value="TDV56121.1"/>
    <property type="molecule type" value="Genomic_DNA"/>
</dbReference>
<dbReference type="InterPro" id="IPR014043">
    <property type="entry name" value="Acyl_transferase_dom"/>
</dbReference>
<dbReference type="PROSITE" id="PS01162">
    <property type="entry name" value="QOR_ZETA_CRYSTAL"/>
    <property type="match status" value="1"/>
</dbReference>
<dbReference type="InterPro" id="IPR036736">
    <property type="entry name" value="ACP-like_sf"/>
</dbReference>
<dbReference type="PROSITE" id="PS50075">
    <property type="entry name" value="CARRIER"/>
    <property type="match status" value="1"/>
</dbReference>
<dbReference type="SUPFAM" id="SSF53901">
    <property type="entry name" value="Thiolase-like"/>
    <property type="match status" value="1"/>
</dbReference>
<feature type="active site" description="Proton donor; for dehydratase activity" evidence="14">
    <location>
        <position position="1127"/>
    </location>
</feature>
<sequence length="2154" mass="225056">MATEEKYLDYLKRAAADLREARRQLREAERKDFEPIAIVGMACRFPGQVYSPEDLWRLVSDGEQGIVDFPDNRGWDLENLYDPDPEKFGTSYVRRGGFLYDAADFDAEFFGISPREARAMSPQQRLVLETSWEAVERAGIDPNSLRGSRTGVYAGVLSSDYGIGAEQTPEELEGLLSTGAIASVVSGRVSYFLGLEGPAITADTACSSSLVTLHLAVQALRRGECTLALTGGVTVISRPDSFVEFSRQRGLAPDGVCKSFSSGADGAVWSEGAGVLVLERLVDAQRQGHRVLAVIRGTAVNQDGASNGLAAPSGPAQQRVIRAALANAGLSTKDVDVVEAHGTGTPLGDPIEAQAILATYGQERSEGRPLWLGSVKSNIGHTQAAAGVAGVIKMVLALRHGVLPRTLNVQEPTPKVDWTAGSVELLTEAREWPASDQPRRAGVSSFGISGTNAHVIIEEAPPVEPAAAAPVGPEPAVVPWLLSARSDTALRAQAARLLTAVTEDTDARAVDVGLSLATTRARLDHRAVVTAGDRDGFLRGLAALAAGEPATELVQGRAIGKRSRVVLVFPGQGAQWVGMAATLLASSPVFASAMSGCVAALEPLVDWAVWPVLRGEPDAESLQRVDVVQPVSWAVMVSLAALWRSFGVEPVAVVGHSQGEIAAAVVAGALSVEDGARVVALRSKAITALAGLGGMVSVPRTVADVEELIGRWAGDVGVAAVNGPSSVIVSGGVAALDELLAECEERGIRAKRIPVDYASHSHHVERIAEEILANLADITPVTAPVTFYSTVSGGVIDTAELTADYWYRNLRGTVRFAETVETLLADGFQHFVEVSAHPVVSVAIQDTIERAEVDAAVVGTLRRDDGGLDRFLSSVGQAHCQGVAVDWANLFAGARVVDLPTYAFQRDSYWYAPTRGMVDAAGLGQTALGHPLLSAVVTLPDGGGAVLTGRLSRATHAWLVDHAVEGTVLLPGTALVELALRAGDQVGYGHLEELLLSAPLLLPAQGGVHVQVVVGPLDGDRRPVAIHSRDEAAPPETPWTQHAAGAVGPERPAEDAGLAIWPPIGAEPVDLDGFYDSLAAAGFGYGPTFQGLVRAWRRDAEIFAEVALPESAAGDAVHFGLHPALLDAALHGMLAGRDDVEVRLPFSWAGVGLHATGATTVRVRLTPTGPSSMSVHLADPAGTPVATVTTLTTRPLAAGALTAQSNATGRQSLFGLEWTPVAAEQAGSGSVAVLGADTLGLAAESFVDLAALAGSGAEPHLVVHQVSVDAGTPSVAVRTVTESVLGLVQAWLAEDRLPADAKLVFVTRDAVATGRDHDVDLVQAAVWGLVRTAQSEHPDRFVLLDLDGDANSVAAAPAALATGEPQLAIRAGESFAIRLTRAGADGELVPPVGASAWRLDSRDKGTLERLEFVACPQVLEPLAEGEVRLRVRAAGLNFRDPLIALGVIEGPEVQRGEGAGVVLAVGPGVTGLAPGDDVFGFIGGSFGPIAVTDHRILRRMPRGWSYRQSASVPITYLTAYHGLKELAGVGEGDKVLIHAAAGGVGMAAVQLARSLGAEVFATASPGKWDTLRAMGFDDDHIASSRTLEFEERFLAATGGTGVDVVLDSLSGEFVDASLRLLPRGGRFIEIGKTDIRDADEVAAAHPGVVYRAFDLIEPGPERLGDMLDELVALFESGVLELAPITDWQLTRAIDAFRFLSQAKQVGKIVLNLPRPLDPDGTVLITGGTGALGAALARHLVTTHGTRHLVLTSRRGLAADGAAELRDELVELGAEVTVAACDTADRDAVAALLAGLETPLTGVVHAAGVLDDATIEGLTPKHLDTVLRPKLDAALNLHELTRDMDLAMFVLFSSAAGIIGAPGQANYAAANAAVDALAQHRRAAGLPATALAWGLWEQASGMTGHLDDADLARLRRAGTLPLSTEEGMALFDTATGLDRAVVVPMKMDVGALQAEGRPLPPLLQGLVRVRRTAQSADPAQASALRARLAGMSAAEQDRTLLELVNANVAAVLGHTGTDAITRHRAFTELGFDSLTAVELRNRLNAATGLRLTATLVFDYPTPGALAKQLGSELVEDGAEAGQSRVDALLGELDRVATAALAAAVDGQAHGLVVARLRSLLAGATDDNEDGAQDVQAKLASSTDDELFDFIENLGV</sequence>
<evidence type="ECO:0000256" key="1">
    <source>
        <dbReference type="ARBA" id="ARBA00001957"/>
    </source>
</evidence>
<dbReference type="GO" id="GO:0006633">
    <property type="term" value="P:fatty acid biosynthetic process"/>
    <property type="evidence" value="ECO:0007669"/>
    <property type="project" value="InterPro"/>
</dbReference>
<dbReference type="PROSITE" id="PS00606">
    <property type="entry name" value="KS3_1"/>
    <property type="match status" value="1"/>
</dbReference>
<keyword evidence="8" id="KW-0012">Acyltransferase</keyword>
<dbReference type="SUPFAM" id="SSF52151">
    <property type="entry name" value="FabD/lysophospholipase-like"/>
    <property type="match status" value="1"/>
</dbReference>
<evidence type="ECO:0000259" key="17">
    <source>
        <dbReference type="PROSITE" id="PS52019"/>
    </source>
</evidence>
<dbReference type="GO" id="GO:0004315">
    <property type="term" value="F:3-oxoacyl-[acyl-carrier-protein] synthase activity"/>
    <property type="evidence" value="ECO:0007669"/>
    <property type="project" value="InterPro"/>
</dbReference>
<dbReference type="FunFam" id="3.90.180.10:FF:000032">
    <property type="entry name" value="Probable polyketide synthase pks1"/>
    <property type="match status" value="1"/>
</dbReference>
<dbReference type="InterPro" id="IPR036291">
    <property type="entry name" value="NAD(P)-bd_dom_sf"/>
</dbReference>
<dbReference type="InterPro" id="IPR020807">
    <property type="entry name" value="PKS_DH"/>
</dbReference>
<feature type="domain" description="Ketosynthase family 3 (KS3)" evidence="16">
    <location>
        <begin position="33"/>
        <end position="459"/>
    </location>
</feature>
<evidence type="ECO:0000256" key="14">
    <source>
        <dbReference type="PROSITE-ProRule" id="PRU01363"/>
    </source>
</evidence>
<dbReference type="SMART" id="SM00825">
    <property type="entry name" value="PKS_KS"/>
    <property type="match status" value="1"/>
</dbReference>
<evidence type="ECO:0000259" key="16">
    <source>
        <dbReference type="PROSITE" id="PS52004"/>
    </source>
</evidence>
<dbReference type="InterPro" id="IPR016036">
    <property type="entry name" value="Malonyl_transacylase_ACP-bd"/>
</dbReference>
<dbReference type="InterPro" id="IPR020806">
    <property type="entry name" value="PKS_PP-bd"/>
</dbReference>
<dbReference type="InterPro" id="IPR049552">
    <property type="entry name" value="PKS_DH_N"/>
</dbReference>
<evidence type="ECO:0000256" key="6">
    <source>
        <dbReference type="ARBA" id="ARBA00023194"/>
    </source>
</evidence>
<dbReference type="InterPro" id="IPR032821">
    <property type="entry name" value="PKS_assoc"/>
</dbReference>
<evidence type="ECO:0000256" key="9">
    <source>
        <dbReference type="ARBA" id="ARBA00052442"/>
    </source>
</evidence>
<dbReference type="EC" id="2.3.1.94" evidence="13"/>
<dbReference type="InterPro" id="IPR042104">
    <property type="entry name" value="PKS_dehydratase_sf"/>
</dbReference>
<dbReference type="SMART" id="SM01294">
    <property type="entry name" value="PKS_PP_betabranch"/>
    <property type="match status" value="1"/>
</dbReference>
<dbReference type="SUPFAM" id="SSF51735">
    <property type="entry name" value="NAD(P)-binding Rossmann-fold domains"/>
    <property type="match status" value="3"/>
</dbReference>
<dbReference type="InterPro" id="IPR009081">
    <property type="entry name" value="PP-bd_ACP"/>
</dbReference>
<organism evidence="18 19">
    <name type="scientific">Actinophytocola oryzae</name>
    <dbReference type="NCBI Taxonomy" id="502181"/>
    <lineage>
        <taxon>Bacteria</taxon>
        <taxon>Bacillati</taxon>
        <taxon>Actinomycetota</taxon>
        <taxon>Actinomycetes</taxon>
        <taxon>Pseudonocardiales</taxon>
        <taxon>Pseudonocardiaceae</taxon>
    </lineage>
</organism>
<dbReference type="Pfam" id="PF21089">
    <property type="entry name" value="PKS_DH_N"/>
    <property type="match status" value="1"/>
</dbReference>
<evidence type="ECO:0000313" key="19">
    <source>
        <dbReference type="Proteomes" id="UP000294927"/>
    </source>
</evidence>
<dbReference type="Gene3D" id="3.90.180.10">
    <property type="entry name" value="Medium-chain alcohol dehydrogenases, catalytic domain"/>
    <property type="match status" value="1"/>
</dbReference>
<evidence type="ECO:0000256" key="2">
    <source>
        <dbReference type="ARBA" id="ARBA00022450"/>
    </source>
</evidence>
<dbReference type="Gene3D" id="3.40.47.10">
    <property type="match status" value="1"/>
</dbReference>
<dbReference type="InterPro" id="IPR011032">
    <property type="entry name" value="GroES-like_sf"/>
</dbReference>
<dbReference type="SMART" id="SM00826">
    <property type="entry name" value="PKS_DH"/>
    <property type="match status" value="1"/>
</dbReference>
<comment type="cofactor">
    <cofactor evidence="1">
        <name>pantetheine 4'-phosphate</name>
        <dbReference type="ChEBI" id="CHEBI:47942"/>
    </cofactor>
</comment>
<dbReference type="Pfam" id="PF02801">
    <property type="entry name" value="Ketoacyl-synt_C"/>
    <property type="match status" value="1"/>
</dbReference>
<evidence type="ECO:0000256" key="4">
    <source>
        <dbReference type="ARBA" id="ARBA00022679"/>
    </source>
</evidence>
<gene>
    <name evidence="18" type="ORF">CLV71_102184</name>
</gene>
<dbReference type="InterPro" id="IPR016039">
    <property type="entry name" value="Thiolase-like"/>
</dbReference>
<dbReference type="PROSITE" id="PS52004">
    <property type="entry name" value="KS3_2"/>
    <property type="match status" value="1"/>
</dbReference>
<name>A0A4V3FUQ2_9PSEU</name>
<comment type="subunit">
    <text evidence="12">Homodimer. Erythronolide synthase is composed of EryAI, EryAII and EryAIII multimodular (2 modules) polypeptides each coding for a functional synthase subunit which participates in 2 of the six FAS-like elongation steps required for formation of the polyketide. Module 1, 2, 3, 4, 5, and 6 participating in biosynthesis steps 1, 2, 3, 4, 5, and 6, respectively.</text>
</comment>
<dbReference type="InterPro" id="IPR013968">
    <property type="entry name" value="PKS_KR"/>
</dbReference>
<dbReference type="Pfam" id="PF22953">
    <property type="entry name" value="SpnB_Rossmann"/>
    <property type="match status" value="1"/>
</dbReference>
<dbReference type="InterPro" id="IPR015083">
    <property type="entry name" value="NorB/c/GfsB-D-like_docking"/>
</dbReference>
<reference evidence="18 19" key="1">
    <citation type="submission" date="2019-03" db="EMBL/GenBank/DDBJ databases">
        <title>Genomic Encyclopedia of Archaeal and Bacterial Type Strains, Phase II (KMG-II): from individual species to whole genera.</title>
        <authorList>
            <person name="Goeker M."/>
        </authorList>
    </citation>
    <scope>NUCLEOTIDE SEQUENCE [LARGE SCALE GENOMIC DNA]</scope>
    <source>
        <strain evidence="18 19">DSM 45499</strain>
    </source>
</reference>
<keyword evidence="7" id="KW-0511">Multifunctional enzyme</keyword>
<dbReference type="InterPro" id="IPR020841">
    <property type="entry name" value="PKS_Beta-ketoAc_synthase_dom"/>
</dbReference>
<dbReference type="InterPro" id="IPR006162">
    <property type="entry name" value="Ppantetheine_attach_site"/>
</dbReference>
<dbReference type="FunFam" id="3.40.50.720:FF:000381">
    <property type="entry name" value="Probable polyketide synthase pks17"/>
    <property type="match status" value="1"/>
</dbReference>
<comment type="catalytic activity">
    <reaction evidence="9">
        <text>6 (S)-methylmalonyl-CoA + propanoyl-CoA + 6 NADPH + 12 H(+) = 6-deoxyerythronolide B + 6 CO2 + 6 NADP(+) + 7 CoA + H2O</text>
        <dbReference type="Rhea" id="RHEA:23068"/>
        <dbReference type="ChEBI" id="CHEBI:15377"/>
        <dbReference type="ChEBI" id="CHEBI:15378"/>
        <dbReference type="ChEBI" id="CHEBI:16089"/>
        <dbReference type="ChEBI" id="CHEBI:16526"/>
        <dbReference type="ChEBI" id="CHEBI:57287"/>
        <dbReference type="ChEBI" id="CHEBI:57327"/>
        <dbReference type="ChEBI" id="CHEBI:57392"/>
        <dbReference type="ChEBI" id="CHEBI:57783"/>
        <dbReference type="ChEBI" id="CHEBI:58349"/>
        <dbReference type="EC" id="2.3.1.94"/>
    </reaction>
</comment>
<dbReference type="CDD" id="cd05195">
    <property type="entry name" value="enoyl_red"/>
    <property type="match status" value="1"/>
</dbReference>
<keyword evidence="2" id="KW-0596">Phosphopantetheine</keyword>
<dbReference type="InterPro" id="IPR016035">
    <property type="entry name" value="Acyl_Trfase/lysoPLipase"/>
</dbReference>
<evidence type="ECO:0000313" key="18">
    <source>
        <dbReference type="EMBL" id="TDV56121.1"/>
    </source>
</evidence>
<feature type="region of interest" description="N-terminal hotdog fold" evidence="14">
    <location>
        <begin position="930"/>
        <end position="1054"/>
    </location>
</feature>
<dbReference type="Pfam" id="PF13602">
    <property type="entry name" value="ADH_zinc_N_2"/>
    <property type="match status" value="1"/>
</dbReference>
<dbReference type="FunFam" id="3.40.366.10:FF:000002">
    <property type="entry name" value="Probable polyketide synthase 2"/>
    <property type="match status" value="1"/>
</dbReference>
<evidence type="ECO:0000256" key="5">
    <source>
        <dbReference type="ARBA" id="ARBA00022737"/>
    </source>
</evidence>
<evidence type="ECO:0000256" key="3">
    <source>
        <dbReference type="ARBA" id="ARBA00022553"/>
    </source>
</evidence>
<protein>
    <recommendedName>
        <fullName evidence="13">6-deoxyerythronolide-B synthase</fullName>
        <ecNumber evidence="13">2.3.1.94</ecNumber>
    </recommendedName>
</protein>
<dbReference type="SUPFAM" id="SSF50129">
    <property type="entry name" value="GroES-like"/>
    <property type="match status" value="1"/>
</dbReference>
<dbReference type="OrthoDB" id="9778690at2"/>
<dbReference type="Gene3D" id="3.40.50.720">
    <property type="entry name" value="NAD(P)-binding Rossmann-like Domain"/>
    <property type="match status" value="1"/>
</dbReference>
<dbReference type="InterPro" id="IPR055123">
    <property type="entry name" value="SpnB-like_Rossmann"/>
</dbReference>
<dbReference type="SMART" id="SM00823">
    <property type="entry name" value="PKS_PP"/>
    <property type="match status" value="1"/>
</dbReference>
<dbReference type="GO" id="GO:0016491">
    <property type="term" value="F:oxidoreductase activity"/>
    <property type="evidence" value="ECO:0007669"/>
    <property type="project" value="InterPro"/>
</dbReference>
<dbReference type="InterPro" id="IPR049551">
    <property type="entry name" value="PKS_DH_C"/>
</dbReference>
<dbReference type="GO" id="GO:0033068">
    <property type="term" value="P:macrolide biosynthetic process"/>
    <property type="evidence" value="ECO:0007669"/>
    <property type="project" value="UniProtKB-ARBA"/>
</dbReference>
<evidence type="ECO:0000256" key="8">
    <source>
        <dbReference type="ARBA" id="ARBA00023315"/>
    </source>
</evidence>
<accession>A0A4V3FUQ2</accession>
<dbReference type="Gene3D" id="1.10.1200.10">
    <property type="entry name" value="ACP-like"/>
    <property type="match status" value="1"/>
</dbReference>
<dbReference type="SUPFAM" id="SSF55048">
    <property type="entry name" value="Probable ACP-binding domain of malonyl-CoA ACP transacylase"/>
    <property type="match status" value="1"/>
</dbReference>
<dbReference type="Pfam" id="PF14765">
    <property type="entry name" value="PS-DH"/>
    <property type="match status" value="1"/>
</dbReference>
<dbReference type="SMART" id="SM00822">
    <property type="entry name" value="PKS_KR"/>
    <property type="match status" value="1"/>
</dbReference>
<dbReference type="CDD" id="cd08956">
    <property type="entry name" value="KR_3_FAS_SDR_x"/>
    <property type="match status" value="1"/>
</dbReference>
<dbReference type="InterPro" id="IPR020843">
    <property type="entry name" value="ER"/>
</dbReference>
<dbReference type="PROSITE" id="PS00012">
    <property type="entry name" value="PHOSPHOPANTETHEINE"/>
    <property type="match status" value="1"/>
</dbReference>
<feature type="region of interest" description="C-terminal hotdog fold" evidence="14">
    <location>
        <begin position="1066"/>
        <end position="1202"/>
    </location>
</feature>
<keyword evidence="5" id="KW-0677">Repeat</keyword>
<keyword evidence="6" id="KW-0045">Antibiotic biosynthesis</keyword>
<dbReference type="SMART" id="SM00827">
    <property type="entry name" value="PKS_AT"/>
    <property type="match status" value="1"/>
</dbReference>
<keyword evidence="4 18" id="KW-0808">Transferase</keyword>
<evidence type="ECO:0000259" key="15">
    <source>
        <dbReference type="PROSITE" id="PS50075"/>
    </source>
</evidence>
<feature type="domain" description="Carrier" evidence="15">
    <location>
        <begin position="1997"/>
        <end position="2072"/>
    </location>
</feature>
<dbReference type="InterPro" id="IPR018201">
    <property type="entry name" value="Ketoacyl_synth_AS"/>
</dbReference>
<keyword evidence="3" id="KW-0597">Phosphoprotein</keyword>
<dbReference type="Pfam" id="PF08240">
    <property type="entry name" value="ADH_N"/>
    <property type="match status" value="1"/>
</dbReference>
<dbReference type="GO" id="GO:0047879">
    <property type="term" value="F:erythronolide synthase activity"/>
    <property type="evidence" value="ECO:0007669"/>
    <property type="project" value="UniProtKB-EC"/>
</dbReference>
<dbReference type="GO" id="GO:0004312">
    <property type="term" value="F:fatty acid synthase activity"/>
    <property type="evidence" value="ECO:0007669"/>
    <property type="project" value="TreeGrafter"/>
</dbReference>
<dbReference type="Pfam" id="PF00698">
    <property type="entry name" value="Acyl_transf_1"/>
    <property type="match status" value="1"/>
</dbReference>
<dbReference type="Gene3D" id="3.40.366.10">
    <property type="entry name" value="Malonyl-Coenzyme A Acyl Carrier Protein, domain 2"/>
    <property type="match status" value="1"/>
</dbReference>
<dbReference type="Pfam" id="PF00109">
    <property type="entry name" value="ketoacyl-synt"/>
    <property type="match status" value="1"/>
</dbReference>